<gene>
    <name evidence="2" type="ordered locus">Oweho_1557</name>
</gene>
<dbReference type="AlphaFoldDB" id="G8QZB9"/>
<sequence>MIKFARLAAIAAISFSFASCETADAVKDILDTSLTDEEIVDGLKSALAVGTDTSTAQLGTEDGYYADLAVKLLLPTEVQTSIETFKSKSINLGFVTVTGENLYDGYTNTALGINIPGLKSKEDELIKGINRAAESAASTAGPIFIDAITDITIEDGYDILFGGDSTAATTYLQGRTQATLFNNFEPKIDAALQAVKVGNSSVVDEYEDFITQYNAVLNTSVGIGTIGSLMGINAIATTDLSAYSTEKGLDGLFLKISEEEADIRSNPLARVNAILQKVFGQLD</sequence>
<feature type="signal peptide" evidence="1">
    <location>
        <begin position="1"/>
        <end position="18"/>
    </location>
</feature>
<dbReference type="EMBL" id="CP003156">
    <property type="protein sequence ID" value="AEV32547.1"/>
    <property type="molecule type" value="Genomic_DNA"/>
</dbReference>
<keyword evidence="3" id="KW-1185">Reference proteome</keyword>
<protein>
    <recommendedName>
        <fullName evidence="4">DUF4197 domain-containing protein</fullName>
    </recommendedName>
</protein>
<accession>G8QZB9</accession>
<organism evidence="2 3">
    <name type="scientific">Owenweeksia hongkongensis (strain DSM 17368 / CIP 108786 / JCM 12287 / NRRL B-23963 / UST20020801)</name>
    <dbReference type="NCBI Taxonomy" id="926562"/>
    <lineage>
        <taxon>Bacteria</taxon>
        <taxon>Pseudomonadati</taxon>
        <taxon>Bacteroidota</taxon>
        <taxon>Flavobacteriia</taxon>
        <taxon>Flavobacteriales</taxon>
        <taxon>Owenweeksiaceae</taxon>
        <taxon>Owenweeksia</taxon>
    </lineage>
</organism>
<dbReference type="eggNOG" id="ENOG502Z7PK">
    <property type="taxonomic scope" value="Bacteria"/>
</dbReference>
<evidence type="ECO:0008006" key="4">
    <source>
        <dbReference type="Google" id="ProtNLM"/>
    </source>
</evidence>
<dbReference type="KEGG" id="oho:Oweho_1557"/>
<evidence type="ECO:0000256" key="1">
    <source>
        <dbReference type="SAM" id="SignalP"/>
    </source>
</evidence>
<keyword evidence="1" id="KW-0732">Signal</keyword>
<dbReference type="InterPro" id="IPR025245">
    <property type="entry name" value="DUF4197"/>
</dbReference>
<proteinExistence type="predicted"/>
<evidence type="ECO:0000313" key="2">
    <source>
        <dbReference type="EMBL" id="AEV32547.1"/>
    </source>
</evidence>
<dbReference type="STRING" id="926562.Oweho_1557"/>
<evidence type="ECO:0000313" key="3">
    <source>
        <dbReference type="Proteomes" id="UP000005631"/>
    </source>
</evidence>
<dbReference type="PROSITE" id="PS51257">
    <property type="entry name" value="PROKAR_LIPOPROTEIN"/>
    <property type="match status" value="1"/>
</dbReference>
<dbReference type="Pfam" id="PF13852">
    <property type="entry name" value="DUF4197"/>
    <property type="match status" value="2"/>
</dbReference>
<dbReference type="HOGENOM" id="CLU_085032_1_0_10"/>
<name>G8QZB9_OWEHD</name>
<dbReference type="Proteomes" id="UP000005631">
    <property type="component" value="Chromosome"/>
</dbReference>
<reference evidence="2 3" key="1">
    <citation type="journal article" date="2012" name="Stand. Genomic Sci.">
        <title>Genome sequence of the orange-pigmented seawater bacterium Owenweeksia hongkongensis type strain (UST20020801(T)).</title>
        <authorList>
            <person name="Riedel T."/>
            <person name="Held B."/>
            <person name="Nolan M."/>
            <person name="Lucas S."/>
            <person name="Lapidus A."/>
            <person name="Tice H."/>
            <person name="Del Rio T.G."/>
            <person name="Cheng J.F."/>
            <person name="Han C."/>
            <person name="Tapia R."/>
            <person name="Goodwin L.A."/>
            <person name="Pitluck S."/>
            <person name="Liolios K."/>
            <person name="Mavromatis K."/>
            <person name="Pagani I."/>
            <person name="Ivanova N."/>
            <person name="Mikhailova N."/>
            <person name="Pati A."/>
            <person name="Chen A."/>
            <person name="Palaniappan K."/>
            <person name="Rohde M."/>
            <person name="Tindall B.J."/>
            <person name="Detter J.C."/>
            <person name="Goker M."/>
            <person name="Woyke T."/>
            <person name="Bristow J."/>
            <person name="Eisen J.A."/>
            <person name="Markowitz V."/>
            <person name="Hugenholtz P."/>
            <person name="Klenk H.P."/>
            <person name="Kyrpides N.C."/>
        </authorList>
    </citation>
    <scope>NUCLEOTIDE SEQUENCE</scope>
    <source>
        <strain evidence="3">DSM 17368 / JCM 12287 / NRRL B-23963</strain>
    </source>
</reference>
<feature type="chain" id="PRO_5003515215" description="DUF4197 domain-containing protein" evidence="1">
    <location>
        <begin position="19"/>
        <end position="283"/>
    </location>
</feature>
<dbReference type="PATRIC" id="fig|926562.3.peg.1559"/>
<dbReference type="RefSeq" id="WP_014201903.1">
    <property type="nucleotide sequence ID" value="NC_016599.1"/>
</dbReference>